<proteinExistence type="predicted"/>
<dbReference type="RefSeq" id="WP_182541166.1">
    <property type="nucleotide sequence ID" value="NZ_JACGXA010000001.1"/>
</dbReference>
<dbReference type="InterPro" id="IPR002645">
    <property type="entry name" value="STAS_dom"/>
</dbReference>
<dbReference type="PANTHER" id="PTHR33495:SF2">
    <property type="entry name" value="ANTI-SIGMA FACTOR ANTAGONIST TM_1081-RELATED"/>
    <property type="match status" value="1"/>
</dbReference>
<dbReference type="AlphaFoldDB" id="A0A7W3J344"/>
<dbReference type="Proteomes" id="UP000580910">
    <property type="component" value="Unassembled WGS sequence"/>
</dbReference>
<reference evidence="2 3" key="1">
    <citation type="submission" date="2020-07" db="EMBL/GenBank/DDBJ databases">
        <title>Sequencing the genomes of 1000 actinobacteria strains.</title>
        <authorList>
            <person name="Klenk H.-P."/>
        </authorList>
    </citation>
    <scope>NUCLEOTIDE SEQUENCE [LARGE SCALE GENOMIC DNA]</scope>
    <source>
        <strain evidence="2 3">DSM 21349</strain>
    </source>
</reference>
<dbReference type="PANTHER" id="PTHR33495">
    <property type="entry name" value="ANTI-SIGMA FACTOR ANTAGONIST TM_1081-RELATED-RELATED"/>
    <property type="match status" value="1"/>
</dbReference>
<evidence type="ECO:0000259" key="1">
    <source>
        <dbReference type="PROSITE" id="PS50801"/>
    </source>
</evidence>
<feature type="domain" description="STAS" evidence="1">
    <location>
        <begin position="37"/>
        <end position="116"/>
    </location>
</feature>
<dbReference type="GO" id="GO:0043856">
    <property type="term" value="F:anti-sigma factor antagonist activity"/>
    <property type="evidence" value="ECO:0007669"/>
    <property type="project" value="TreeGrafter"/>
</dbReference>
<protein>
    <submittedName>
        <fullName evidence="2">Anti-anti-sigma factor</fullName>
    </submittedName>
</protein>
<dbReference type="PROSITE" id="PS50801">
    <property type="entry name" value="STAS"/>
    <property type="match status" value="1"/>
</dbReference>
<dbReference type="Gene3D" id="3.30.750.24">
    <property type="entry name" value="STAS domain"/>
    <property type="match status" value="1"/>
</dbReference>
<dbReference type="SUPFAM" id="SSF52091">
    <property type="entry name" value="SpoIIaa-like"/>
    <property type="match status" value="1"/>
</dbReference>
<name>A0A7W3J344_9ACTN</name>
<keyword evidence="3" id="KW-1185">Reference proteome</keyword>
<gene>
    <name evidence="2" type="ORF">FB382_003719</name>
</gene>
<evidence type="ECO:0000313" key="3">
    <source>
        <dbReference type="Proteomes" id="UP000580910"/>
    </source>
</evidence>
<dbReference type="InterPro" id="IPR036513">
    <property type="entry name" value="STAS_dom_sf"/>
</dbReference>
<dbReference type="CDD" id="cd07043">
    <property type="entry name" value="STAS_anti-anti-sigma_factors"/>
    <property type="match status" value="1"/>
</dbReference>
<organism evidence="2 3">
    <name type="scientific">Nocardioides ginsengisegetis</name>
    <dbReference type="NCBI Taxonomy" id="661491"/>
    <lineage>
        <taxon>Bacteria</taxon>
        <taxon>Bacillati</taxon>
        <taxon>Actinomycetota</taxon>
        <taxon>Actinomycetes</taxon>
        <taxon>Propionibacteriales</taxon>
        <taxon>Nocardioidaceae</taxon>
        <taxon>Nocardioides</taxon>
    </lineage>
</organism>
<sequence>MNSLVLVGDGLSIRLYESAAWSVVEVEGDLDMASLPLRRRILAASGPRVVFDLRRVAFMDASGLGLLGASHDASARAGGSVRVSGATAHVRKLLAITHMDQGISIFSTLGEALAAPAATGAPT</sequence>
<dbReference type="Pfam" id="PF01740">
    <property type="entry name" value="STAS"/>
    <property type="match status" value="1"/>
</dbReference>
<evidence type="ECO:0000313" key="2">
    <source>
        <dbReference type="EMBL" id="MBA8805428.1"/>
    </source>
</evidence>
<accession>A0A7W3J344</accession>
<dbReference type="EMBL" id="JACGXA010000001">
    <property type="protein sequence ID" value="MBA8805428.1"/>
    <property type="molecule type" value="Genomic_DNA"/>
</dbReference>
<comment type="caution">
    <text evidence="2">The sequence shown here is derived from an EMBL/GenBank/DDBJ whole genome shotgun (WGS) entry which is preliminary data.</text>
</comment>